<dbReference type="PROSITE" id="PS51462">
    <property type="entry name" value="NUDIX"/>
    <property type="match status" value="1"/>
</dbReference>
<evidence type="ECO:0000313" key="8">
    <source>
        <dbReference type="EMBL" id="BDU16022.1"/>
    </source>
</evidence>
<evidence type="ECO:0000256" key="1">
    <source>
        <dbReference type="ARBA" id="ARBA00001936"/>
    </source>
</evidence>
<feature type="domain" description="Nudix hydrolase" evidence="7">
    <location>
        <begin position="44"/>
        <end position="180"/>
    </location>
</feature>
<evidence type="ECO:0000313" key="9">
    <source>
        <dbReference type="Proteomes" id="UP001317822"/>
    </source>
</evidence>
<dbReference type="PANTHER" id="PTHR12992">
    <property type="entry name" value="NUDIX HYDROLASE"/>
    <property type="match status" value="1"/>
</dbReference>
<dbReference type="InterPro" id="IPR000086">
    <property type="entry name" value="NUDIX_hydrolase_dom"/>
</dbReference>
<keyword evidence="6" id="KW-0464">Manganese</keyword>
<keyword evidence="5" id="KW-0460">Magnesium</keyword>
<evidence type="ECO:0000256" key="4">
    <source>
        <dbReference type="ARBA" id="ARBA00022801"/>
    </source>
</evidence>
<keyword evidence="3" id="KW-0479">Metal-binding</keyword>
<dbReference type="PANTHER" id="PTHR12992:SF11">
    <property type="entry name" value="MITOCHONDRIAL COENZYME A DIPHOSPHATASE NUDT8"/>
    <property type="match status" value="1"/>
</dbReference>
<keyword evidence="9" id="KW-1185">Reference proteome</keyword>
<evidence type="ECO:0000256" key="2">
    <source>
        <dbReference type="ARBA" id="ARBA00001946"/>
    </source>
</evidence>
<organism evidence="8 9">
    <name type="scientific">Lysobacter auxotrophicus</name>
    <dbReference type="NCBI Taxonomy" id="2992573"/>
    <lineage>
        <taxon>Bacteria</taxon>
        <taxon>Pseudomonadati</taxon>
        <taxon>Pseudomonadota</taxon>
        <taxon>Gammaproteobacteria</taxon>
        <taxon>Lysobacterales</taxon>
        <taxon>Lysobacteraceae</taxon>
        <taxon>Lysobacter</taxon>
    </lineage>
</organism>
<keyword evidence="4" id="KW-0378">Hydrolase</keyword>
<accession>A0ABN6UIC7</accession>
<sequence>MAATSRLRDWPDIAAALHPLAAPPHGPGWNLAELHDLVPDDTVSIEAAVLVGLVPRDEGTQVLLTRRTDALRQHAGQVSFPGGRIEPDDADAVAAALRETHEEIGVGARQIQPLGFLDPLATITGYRVQPVVALLASDYVAQPDPNEVADVFEVPLAFLLDPANLATHTLDFRGRPREVFEYRYPAQRIWGATASMLYNLRQRLEAIR</sequence>
<dbReference type="SUPFAM" id="SSF55811">
    <property type="entry name" value="Nudix"/>
    <property type="match status" value="1"/>
</dbReference>
<evidence type="ECO:0000259" key="7">
    <source>
        <dbReference type="PROSITE" id="PS51462"/>
    </source>
</evidence>
<evidence type="ECO:0000256" key="5">
    <source>
        <dbReference type="ARBA" id="ARBA00022842"/>
    </source>
</evidence>
<dbReference type="InterPro" id="IPR015797">
    <property type="entry name" value="NUDIX_hydrolase-like_dom_sf"/>
</dbReference>
<dbReference type="NCBIfam" id="NF007980">
    <property type="entry name" value="PRK10707.1"/>
    <property type="match status" value="1"/>
</dbReference>
<comment type="cofactor">
    <cofactor evidence="1">
        <name>Mn(2+)</name>
        <dbReference type="ChEBI" id="CHEBI:29035"/>
    </cofactor>
</comment>
<dbReference type="CDD" id="cd03426">
    <property type="entry name" value="NUDIX_CoAse_Nudt7"/>
    <property type="match status" value="1"/>
</dbReference>
<gene>
    <name evidence="8" type="ORF">LA521A_12230</name>
</gene>
<dbReference type="EMBL" id="AP027041">
    <property type="protein sequence ID" value="BDU16022.1"/>
    <property type="molecule type" value="Genomic_DNA"/>
</dbReference>
<dbReference type="Pfam" id="PF00293">
    <property type="entry name" value="NUDIX"/>
    <property type="match status" value="1"/>
</dbReference>
<evidence type="ECO:0000256" key="6">
    <source>
        <dbReference type="ARBA" id="ARBA00023211"/>
    </source>
</evidence>
<name>A0ABN6UIC7_9GAMM</name>
<reference evidence="8 9" key="1">
    <citation type="journal article" date="2023" name="Int. J. Syst. Evol. Microbiol.">
        <title>Physiological and genomic analyses of cobalamin (vitamin B12)-auxotrophy of Lysobacter auxotrophicus sp. nov., a methionine-auxotrophic chitinolytic bacterium isolated from chitin-treated soil.</title>
        <authorList>
            <person name="Saito A."/>
            <person name="Dohra H."/>
            <person name="Hamada M."/>
            <person name="Moriuchi R."/>
            <person name="Kotsuchibashi Y."/>
            <person name="Mori K."/>
        </authorList>
    </citation>
    <scope>NUCLEOTIDE SEQUENCE [LARGE SCALE GENOMIC DNA]</scope>
    <source>
        <strain evidence="8 9">5-21a</strain>
    </source>
</reference>
<proteinExistence type="predicted"/>
<dbReference type="InterPro" id="IPR045121">
    <property type="entry name" value="CoAse"/>
</dbReference>
<comment type="cofactor">
    <cofactor evidence="2">
        <name>Mg(2+)</name>
        <dbReference type="ChEBI" id="CHEBI:18420"/>
    </cofactor>
</comment>
<dbReference type="Gene3D" id="3.90.79.10">
    <property type="entry name" value="Nucleoside Triphosphate Pyrophosphohydrolase"/>
    <property type="match status" value="1"/>
</dbReference>
<protein>
    <submittedName>
        <fullName evidence="8">CoA pyrophosphatase</fullName>
    </submittedName>
</protein>
<evidence type="ECO:0000256" key="3">
    <source>
        <dbReference type="ARBA" id="ARBA00022723"/>
    </source>
</evidence>
<dbReference type="Proteomes" id="UP001317822">
    <property type="component" value="Chromosome"/>
</dbReference>